<evidence type="ECO:0000313" key="3">
    <source>
        <dbReference type="Proteomes" id="UP000807306"/>
    </source>
</evidence>
<accession>A0A9P6EQT5</accession>
<sequence>MILRTLSIYFVSELVCYQRPSSLLILSHTFSALYLLHVTIPLVLHIIWPLSSNSNHAT</sequence>
<protein>
    <submittedName>
        <fullName evidence="2">Uncharacterized protein</fullName>
    </submittedName>
</protein>
<dbReference type="Proteomes" id="UP000807306">
    <property type="component" value="Unassembled WGS sequence"/>
</dbReference>
<proteinExistence type="predicted"/>
<dbReference type="EMBL" id="MU157826">
    <property type="protein sequence ID" value="KAF9534383.1"/>
    <property type="molecule type" value="Genomic_DNA"/>
</dbReference>
<reference evidence="2" key="1">
    <citation type="submission" date="2020-11" db="EMBL/GenBank/DDBJ databases">
        <authorList>
            <consortium name="DOE Joint Genome Institute"/>
            <person name="Ahrendt S."/>
            <person name="Riley R."/>
            <person name="Andreopoulos W."/>
            <person name="Labutti K."/>
            <person name="Pangilinan J."/>
            <person name="Ruiz-Duenas F.J."/>
            <person name="Barrasa J.M."/>
            <person name="Sanchez-Garcia M."/>
            <person name="Camarero S."/>
            <person name="Miyauchi S."/>
            <person name="Serrano A."/>
            <person name="Linde D."/>
            <person name="Babiker R."/>
            <person name="Drula E."/>
            <person name="Ayuso-Fernandez I."/>
            <person name="Pacheco R."/>
            <person name="Padilla G."/>
            <person name="Ferreira P."/>
            <person name="Barriuso J."/>
            <person name="Kellner H."/>
            <person name="Castanera R."/>
            <person name="Alfaro M."/>
            <person name="Ramirez L."/>
            <person name="Pisabarro A.G."/>
            <person name="Kuo A."/>
            <person name="Tritt A."/>
            <person name="Lipzen A."/>
            <person name="He G."/>
            <person name="Yan M."/>
            <person name="Ng V."/>
            <person name="Cullen D."/>
            <person name="Martin F."/>
            <person name="Rosso M.-N."/>
            <person name="Henrissat B."/>
            <person name="Hibbett D."/>
            <person name="Martinez A.T."/>
            <person name="Grigoriev I.V."/>
        </authorList>
    </citation>
    <scope>NUCLEOTIDE SEQUENCE</scope>
    <source>
        <strain evidence="2">CBS 506.95</strain>
    </source>
</reference>
<gene>
    <name evidence="2" type="ORF">CPB83DRAFT_844157</name>
</gene>
<dbReference type="AlphaFoldDB" id="A0A9P6EQT5"/>
<evidence type="ECO:0000313" key="2">
    <source>
        <dbReference type="EMBL" id="KAF9534383.1"/>
    </source>
</evidence>
<organism evidence="2 3">
    <name type="scientific">Crepidotus variabilis</name>
    <dbReference type="NCBI Taxonomy" id="179855"/>
    <lineage>
        <taxon>Eukaryota</taxon>
        <taxon>Fungi</taxon>
        <taxon>Dikarya</taxon>
        <taxon>Basidiomycota</taxon>
        <taxon>Agaricomycotina</taxon>
        <taxon>Agaricomycetes</taxon>
        <taxon>Agaricomycetidae</taxon>
        <taxon>Agaricales</taxon>
        <taxon>Agaricineae</taxon>
        <taxon>Crepidotaceae</taxon>
        <taxon>Crepidotus</taxon>
    </lineage>
</organism>
<keyword evidence="1" id="KW-0812">Transmembrane</keyword>
<keyword evidence="1" id="KW-1133">Transmembrane helix</keyword>
<keyword evidence="3" id="KW-1185">Reference proteome</keyword>
<keyword evidence="1" id="KW-0472">Membrane</keyword>
<feature type="transmembrane region" description="Helical" evidence="1">
    <location>
        <begin position="21"/>
        <end position="48"/>
    </location>
</feature>
<name>A0A9P6EQT5_9AGAR</name>
<evidence type="ECO:0000256" key="1">
    <source>
        <dbReference type="SAM" id="Phobius"/>
    </source>
</evidence>
<comment type="caution">
    <text evidence="2">The sequence shown here is derived from an EMBL/GenBank/DDBJ whole genome shotgun (WGS) entry which is preliminary data.</text>
</comment>